<protein>
    <submittedName>
        <fullName evidence="2">Uncharacterized protein</fullName>
    </submittedName>
</protein>
<evidence type="ECO:0000256" key="1">
    <source>
        <dbReference type="SAM" id="MobiDB-lite"/>
    </source>
</evidence>
<feature type="region of interest" description="Disordered" evidence="1">
    <location>
        <begin position="1"/>
        <end position="157"/>
    </location>
</feature>
<feature type="compositionally biased region" description="Basic residues" evidence="1">
    <location>
        <begin position="104"/>
        <end position="119"/>
    </location>
</feature>
<organism evidence="2">
    <name type="scientific">uncultured Actinomycetospora sp</name>
    <dbReference type="NCBI Taxonomy" id="1135996"/>
    <lineage>
        <taxon>Bacteria</taxon>
        <taxon>Bacillati</taxon>
        <taxon>Actinomycetota</taxon>
        <taxon>Actinomycetes</taxon>
        <taxon>Pseudonocardiales</taxon>
        <taxon>Pseudonocardiaceae</taxon>
        <taxon>Actinomycetospora</taxon>
        <taxon>environmental samples</taxon>
    </lineage>
</organism>
<evidence type="ECO:0000313" key="2">
    <source>
        <dbReference type="EMBL" id="CAA9223368.1"/>
    </source>
</evidence>
<feature type="compositionally biased region" description="Basic residues" evidence="1">
    <location>
        <begin position="9"/>
        <end position="45"/>
    </location>
</feature>
<feature type="non-terminal residue" evidence="2">
    <location>
        <position position="157"/>
    </location>
</feature>
<accession>A0A6J4HJU1</accession>
<sequence>GCSSQGNRRPVRRARRGHRRRAGADRRRSRLHHRRLPLLRRRRRGPQPALLRPRLADLVQPGHRRPRRQGPGHPARQVDLRHPGRPRHRGARRRRRGQRELRARRGPRDRRDRRQRRAVRHADRRDRAPLPGDAALPALGRRVRQRLEPRGAARGGV</sequence>
<reference evidence="2" key="1">
    <citation type="submission" date="2020-02" db="EMBL/GenBank/DDBJ databases">
        <authorList>
            <person name="Meier V. D."/>
        </authorList>
    </citation>
    <scope>NUCLEOTIDE SEQUENCE</scope>
    <source>
        <strain evidence="2">AVDCRST_MAG54</strain>
    </source>
</reference>
<feature type="compositionally biased region" description="Low complexity" evidence="1">
    <location>
        <begin position="129"/>
        <end position="140"/>
    </location>
</feature>
<feature type="compositionally biased region" description="Basic residues" evidence="1">
    <location>
        <begin position="83"/>
        <end position="97"/>
    </location>
</feature>
<feature type="non-terminal residue" evidence="2">
    <location>
        <position position="1"/>
    </location>
</feature>
<dbReference type="AlphaFoldDB" id="A0A6J4HJU1"/>
<dbReference type="EMBL" id="CADCTH010000095">
    <property type="protein sequence ID" value="CAA9223368.1"/>
    <property type="molecule type" value="Genomic_DNA"/>
</dbReference>
<name>A0A6J4HJU1_9PSEU</name>
<proteinExistence type="predicted"/>
<gene>
    <name evidence="2" type="ORF">AVDCRST_MAG54-672</name>
</gene>